<name>A0A210PVA7_MIZYE</name>
<evidence type="ECO:0000259" key="8">
    <source>
        <dbReference type="Pfam" id="PF23138"/>
    </source>
</evidence>
<dbReference type="Pfam" id="PF23138">
    <property type="entry name" value="CTLH_Armc9"/>
    <property type="match status" value="1"/>
</dbReference>
<evidence type="ECO:0000256" key="7">
    <source>
        <dbReference type="SAM" id="MobiDB-lite"/>
    </source>
</evidence>
<dbReference type="OrthoDB" id="193023at2759"/>
<dbReference type="GO" id="GO:0031901">
    <property type="term" value="C:early endosome membrane"/>
    <property type="evidence" value="ECO:0007669"/>
    <property type="project" value="UniProtKB-SubCell"/>
</dbReference>
<evidence type="ECO:0000313" key="9">
    <source>
        <dbReference type="EMBL" id="OWF40423.1"/>
    </source>
</evidence>
<feature type="compositionally biased region" description="Low complexity" evidence="7">
    <location>
        <begin position="306"/>
        <end position="319"/>
    </location>
</feature>
<evidence type="ECO:0000256" key="6">
    <source>
        <dbReference type="PROSITE-ProRule" id="PRU00221"/>
    </source>
</evidence>
<reference evidence="9 10" key="1">
    <citation type="journal article" date="2017" name="Nat. Ecol. Evol.">
        <title>Scallop genome provides insights into evolution of bilaterian karyotype and development.</title>
        <authorList>
            <person name="Wang S."/>
            <person name="Zhang J."/>
            <person name="Jiao W."/>
            <person name="Li J."/>
            <person name="Xun X."/>
            <person name="Sun Y."/>
            <person name="Guo X."/>
            <person name="Huan P."/>
            <person name="Dong B."/>
            <person name="Zhang L."/>
            <person name="Hu X."/>
            <person name="Sun X."/>
            <person name="Wang J."/>
            <person name="Zhao C."/>
            <person name="Wang Y."/>
            <person name="Wang D."/>
            <person name="Huang X."/>
            <person name="Wang R."/>
            <person name="Lv J."/>
            <person name="Li Y."/>
            <person name="Zhang Z."/>
            <person name="Liu B."/>
            <person name="Lu W."/>
            <person name="Hui Y."/>
            <person name="Liang J."/>
            <person name="Zhou Z."/>
            <person name="Hou R."/>
            <person name="Li X."/>
            <person name="Liu Y."/>
            <person name="Li H."/>
            <person name="Ning X."/>
            <person name="Lin Y."/>
            <person name="Zhao L."/>
            <person name="Xing Q."/>
            <person name="Dou J."/>
            <person name="Li Y."/>
            <person name="Mao J."/>
            <person name="Guo H."/>
            <person name="Dou H."/>
            <person name="Li T."/>
            <person name="Mu C."/>
            <person name="Jiang W."/>
            <person name="Fu Q."/>
            <person name="Fu X."/>
            <person name="Miao Y."/>
            <person name="Liu J."/>
            <person name="Yu Q."/>
            <person name="Li R."/>
            <person name="Liao H."/>
            <person name="Li X."/>
            <person name="Kong Y."/>
            <person name="Jiang Z."/>
            <person name="Chourrout D."/>
            <person name="Li R."/>
            <person name="Bao Z."/>
        </authorList>
    </citation>
    <scope>NUCLEOTIDE SEQUENCE [LARGE SCALE GENOMIC DNA]</scope>
    <source>
        <strain evidence="9 10">PY_sf001</strain>
    </source>
</reference>
<keyword evidence="10" id="KW-1185">Reference proteome</keyword>
<sequence length="816" mass="90694">MAAATGRVDEMVKDYLLYRGFTSAHRTFEAEVKNEKERGLRADRLVEQLYAYIVTYDLTSLREFWNNLNHRLFSRLEQRYMPSVRKLEVGLLKFYIVYASQNNHQDKVREFFEKMTPEIQNQSEFKDWFSFPFIKSPEENATFVMYFTKPWQDTYFLSLHNFLSVIIQAMHILFVHKRMKNLQEENDMMKQRLLSSTPKSDTESQMRNHPPNEPISRGANSMDLIYDFSALADESFEQEKQQKTTRRFPINFSAPPLLGKKSTNRSGGNNNSKKIDQTASKTAAKPSARAKVPSKPVNIQTKQLKPSQPQAGATPPQGQSRGGNGSADQVKHLVDHSDHAIQRSPAKVTAVGPEDIQGSPGLAVGLHQRQKVIDQHMNERGQLLGGPELKIEKRPSEGDISPVKRGLIGKSTPPVTRAQSAGTTDTPNVTSHHTARSVSVVESSKTTGHPKQVEMIQFSAESKSPTTGVESCPFLLLSQEEYCEHRAALSYCRFSNTGQYVASVDVDGVVKVWTWSPQPTTAATVMSKSAFLSLEWASKSDRWLLLGNRSGNIRLFDVKEMKSFYEATADASYPRVINLCASPAGGSFVCSASVNRTRSGSSSGESGPAPSISKVGKLTLWDLRTMKVNKQLPIDPGPMAVNCCSFNHNGQLLLTGAADGVIRMYDIQQCRCISQWEAHNGEVLSLQFSNDETTCYSMGSDSKFLQWSVHKPGLQQQELSIHPGASLPFLASGLSGGKEIPKGRLFAFDGEGQYILTCDKNKGLVYKVNGDLSRTMDLSEHKSNLTTVDWSPSIDTRVCLTGAMDGKVNICTLLSQ</sequence>
<feature type="region of interest" description="Disordered" evidence="7">
    <location>
        <begin position="236"/>
        <end position="329"/>
    </location>
</feature>
<dbReference type="STRING" id="6573.A0A210PVA7"/>
<comment type="similarity">
    <text evidence="3">Belongs to the WD repeat WDR91 family.</text>
</comment>
<dbReference type="Gene3D" id="2.130.10.10">
    <property type="entry name" value="YVTN repeat-like/Quinoprotein amine dehydrogenase"/>
    <property type="match status" value="2"/>
</dbReference>
<dbReference type="GO" id="GO:0141039">
    <property type="term" value="F:phosphatidylinositol 3-kinase inhibitor activity"/>
    <property type="evidence" value="ECO:0007669"/>
    <property type="project" value="InterPro"/>
</dbReference>
<dbReference type="InterPro" id="IPR039724">
    <property type="entry name" value="WDR91"/>
</dbReference>
<dbReference type="InterPro" id="IPR001680">
    <property type="entry name" value="WD40_rpt"/>
</dbReference>
<protein>
    <recommendedName>
        <fullName evidence="4">WD repeat-containing protein 91</fullName>
    </recommendedName>
</protein>
<dbReference type="Pfam" id="PF00400">
    <property type="entry name" value="WD40"/>
    <property type="match status" value="3"/>
</dbReference>
<proteinExistence type="inferred from homology"/>
<evidence type="ECO:0000256" key="5">
    <source>
        <dbReference type="ARBA" id="ARBA00022753"/>
    </source>
</evidence>
<comment type="caution">
    <text evidence="9">The sequence shown here is derived from an EMBL/GenBank/DDBJ whole genome shotgun (WGS) entry which is preliminary data.</text>
</comment>
<organism evidence="9 10">
    <name type="scientific">Mizuhopecten yessoensis</name>
    <name type="common">Japanese scallop</name>
    <name type="synonym">Patinopecten yessoensis</name>
    <dbReference type="NCBI Taxonomy" id="6573"/>
    <lineage>
        <taxon>Eukaryota</taxon>
        <taxon>Metazoa</taxon>
        <taxon>Spiralia</taxon>
        <taxon>Lophotrochozoa</taxon>
        <taxon>Mollusca</taxon>
        <taxon>Bivalvia</taxon>
        <taxon>Autobranchia</taxon>
        <taxon>Pteriomorphia</taxon>
        <taxon>Pectinida</taxon>
        <taxon>Pectinoidea</taxon>
        <taxon>Pectinidae</taxon>
        <taxon>Mizuhopecten</taxon>
    </lineage>
</organism>
<dbReference type="InterPro" id="IPR036322">
    <property type="entry name" value="WD40_repeat_dom_sf"/>
</dbReference>
<accession>A0A210PVA7</accession>
<feature type="compositionally biased region" description="Polar residues" evidence="7">
    <location>
        <begin position="264"/>
        <end position="281"/>
    </location>
</feature>
<dbReference type="PROSITE" id="PS50082">
    <property type="entry name" value="WD_REPEATS_2"/>
    <property type="match status" value="2"/>
</dbReference>
<evidence type="ECO:0000256" key="4">
    <source>
        <dbReference type="ARBA" id="ARBA00021116"/>
    </source>
</evidence>
<feature type="repeat" description="WD" evidence="6">
    <location>
        <begin position="641"/>
        <end position="675"/>
    </location>
</feature>
<evidence type="ECO:0000256" key="3">
    <source>
        <dbReference type="ARBA" id="ARBA00006128"/>
    </source>
</evidence>
<dbReference type="AlphaFoldDB" id="A0A210PVA7"/>
<feature type="domain" description="ARMC9 CTLH-like" evidence="8">
    <location>
        <begin position="51"/>
        <end position="168"/>
    </location>
</feature>
<dbReference type="Proteomes" id="UP000242188">
    <property type="component" value="Unassembled WGS sequence"/>
</dbReference>
<comment type="subcellular location">
    <subcellularLocation>
        <location evidence="1">Early endosome membrane</location>
        <topology evidence="1">Peripheral membrane protein</topology>
    </subcellularLocation>
    <subcellularLocation>
        <location evidence="2">Late endosome membrane</location>
    </subcellularLocation>
</comment>
<gene>
    <name evidence="9" type="ORF">KP79_PYT17340</name>
</gene>
<evidence type="ECO:0000256" key="1">
    <source>
        <dbReference type="ARBA" id="ARBA00004220"/>
    </source>
</evidence>
<feature type="region of interest" description="Disordered" evidence="7">
    <location>
        <begin position="392"/>
        <end position="448"/>
    </location>
</feature>
<dbReference type="GO" id="GO:0031902">
    <property type="term" value="C:late endosome membrane"/>
    <property type="evidence" value="ECO:0007669"/>
    <property type="project" value="UniProtKB-SubCell"/>
</dbReference>
<keyword evidence="6" id="KW-0853">WD repeat</keyword>
<dbReference type="GO" id="GO:0051898">
    <property type="term" value="P:negative regulation of phosphatidylinositol 3-kinase/protein kinase B signal transduction"/>
    <property type="evidence" value="ECO:0007669"/>
    <property type="project" value="InterPro"/>
</dbReference>
<dbReference type="SMART" id="SM00320">
    <property type="entry name" value="WD40"/>
    <property type="match status" value="5"/>
</dbReference>
<evidence type="ECO:0000256" key="2">
    <source>
        <dbReference type="ARBA" id="ARBA00004414"/>
    </source>
</evidence>
<keyword evidence="5" id="KW-0967">Endosome</keyword>
<feature type="region of interest" description="Disordered" evidence="7">
    <location>
        <begin position="195"/>
        <end position="219"/>
    </location>
</feature>
<dbReference type="InterPro" id="IPR015943">
    <property type="entry name" value="WD40/YVTN_repeat-like_dom_sf"/>
</dbReference>
<feature type="compositionally biased region" description="Polar residues" evidence="7">
    <location>
        <begin position="413"/>
        <end position="448"/>
    </location>
</feature>
<dbReference type="GO" id="GO:0045022">
    <property type="term" value="P:early endosome to late endosome transport"/>
    <property type="evidence" value="ECO:0007669"/>
    <property type="project" value="InterPro"/>
</dbReference>
<dbReference type="SUPFAM" id="SSF50978">
    <property type="entry name" value="WD40 repeat-like"/>
    <property type="match status" value="1"/>
</dbReference>
<dbReference type="EMBL" id="NEDP02005466">
    <property type="protein sequence ID" value="OWF40423.1"/>
    <property type="molecule type" value="Genomic_DNA"/>
</dbReference>
<evidence type="ECO:0000313" key="10">
    <source>
        <dbReference type="Proteomes" id="UP000242188"/>
    </source>
</evidence>
<dbReference type="PANTHER" id="PTHR13083">
    <property type="entry name" value="WD REPEAT-CONTAINING PROTEIN 91"/>
    <property type="match status" value="1"/>
</dbReference>
<dbReference type="PANTHER" id="PTHR13083:SF3">
    <property type="entry name" value="WD REPEAT-CONTAINING PROTEIN 91"/>
    <property type="match status" value="1"/>
</dbReference>
<dbReference type="InterPro" id="IPR056327">
    <property type="entry name" value="ARMC9_CTLH-like_dom"/>
</dbReference>
<feature type="repeat" description="WD" evidence="6">
    <location>
        <begin position="482"/>
        <end position="513"/>
    </location>
</feature>